<sequence length="919" mass="106358">MVMSDASTCILDDPSSQRRYALASDAFTVIEGLWEAEEELWHTSVVAFQQRRVELLSTTRVTALDFMEEEAVCRLAIVKNSLREFHELCLITELAKHGCDEGTKWHAAGTCALPLIHELPPQPIDEPWRRMPQMVEVDSSPLQPEKYTAHNMALKLAGVLGKEASPSAVNRVVLPVDEVSQRLQLSKDEETLRRRLHREHVMLRSGLEDIERTVVEEFRAIQLARLPVDERAAFLQAPTLHHEKFDRSLVHMEEDALRVVLLLECSAIAHADGLRLECRHSAEDLIARRRQEQQDAMMWTRLRTQGKSRFQSWQRWLQRTKNVVRRRMEAPQRQSFVHRALLMTYCRKWFSATVAVLQQRRMLELQTVALLEAHVIILREEEERNRNDATTDEEALRHAIEETFLAEGDATRAVARHNALQDMEARSIETHQLLTLSRWYANVRERSLSAKCSWLQHATERSLLGTYLAKWIQSPPTTKVTRRWRQQTHLAIDATASVERYITHEEEAREHLWLQQCHVFESTISEPHHERMIEVCHALQTSRVAALLRKNEHIVVERRWRTWLTTTLARRPRARALQLQFKNAQCCQLDVFTMLQRAVMPRVLLVRNIWQHAQCTISLENMVALEDILRLHITEVSLRQQLQLTAIGHRAPSLPQVESLRHASEKRVAGRFMVDWLKFGRDRHAKAKILENVVAMEQRAACSLIRRYVDKWYAPVHSAASLTRIEAFIAEEDAQRRHLQGSIESVEFEQLATTRTVSIDEARHTSMTRRVEELACRNHDSLVSRYVHVWSRRAERKVRRAAQLPMIEMLAARNKLTRAFHTWAREVRLSKALVGLVRIKQQTEHRMLRKYYLRLAPRMVRLAKVSRARASLEDAQRAAKILGVHDLAGASARPVAALRLAPLRPADSAPLPSAQDKSL</sequence>
<reference evidence="2" key="1">
    <citation type="submission" date="2015-09" db="EMBL/GenBank/DDBJ databases">
        <authorList>
            <consortium name="Pathogen Informatics"/>
        </authorList>
    </citation>
    <scope>NUCLEOTIDE SEQUENCE [LARGE SCALE GENOMIC DNA]</scope>
    <source>
        <strain evidence="2">Lake Konstanz</strain>
    </source>
</reference>
<dbReference type="AlphaFoldDB" id="A0A0S4JTK8"/>
<accession>A0A0S4JTK8</accession>
<dbReference type="Proteomes" id="UP000051952">
    <property type="component" value="Unassembled WGS sequence"/>
</dbReference>
<name>A0A0S4JTK8_BODSA</name>
<dbReference type="EMBL" id="CYKH01002161">
    <property type="protein sequence ID" value="CUG93548.1"/>
    <property type="molecule type" value="Genomic_DNA"/>
</dbReference>
<evidence type="ECO:0000313" key="1">
    <source>
        <dbReference type="EMBL" id="CUG93548.1"/>
    </source>
</evidence>
<proteinExistence type="predicted"/>
<protein>
    <submittedName>
        <fullName evidence="1">Uncharacterized protein</fullName>
    </submittedName>
</protein>
<dbReference type="VEuPathDB" id="TriTrypDB:BSAL_43435"/>
<keyword evidence="2" id="KW-1185">Reference proteome</keyword>
<evidence type="ECO:0000313" key="2">
    <source>
        <dbReference type="Proteomes" id="UP000051952"/>
    </source>
</evidence>
<organism evidence="1 2">
    <name type="scientific">Bodo saltans</name>
    <name type="common">Flagellated protozoan</name>
    <dbReference type="NCBI Taxonomy" id="75058"/>
    <lineage>
        <taxon>Eukaryota</taxon>
        <taxon>Discoba</taxon>
        <taxon>Euglenozoa</taxon>
        <taxon>Kinetoplastea</taxon>
        <taxon>Metakinetoplastina</taxon>
        <taxon>Eubodonida</taxon>
        <taxon>Bodonidae</taxon>
        <taxon>Bodo</taxon>
    </lineage>
</organism>
<gene>
    <name evidence="1" type="ORF">BSAL_43435</name>
</gene>